<evidence type="ECO:0008006" key="4">
    <source>
        <dbReference type="Google" id="ProtNLM"/>
    </source>
</evidence>
<feature type="transmembrane region" description="Helical" evidence="1">
    <location>
        <begin position="259"/>
        <end position="282"/>
    </location>
</feature>
<feature type="transmembrane region" description="Helical" evidence="1">
    <location>
        <begin position="16"/>
        <end position="32"/>
    </location>
</feature>
<evidence type="ECO:0000313" key="3">
    <source>
        <dbReference type="Proteomes" id="UP000183569"/>
    </source>
</evidence>
<reference evidence="2 3" key="1">
    <citation type="submission" date="2016-10" db="EMBL/GenBank/DDBJ databases">
        <authorList>
            <person name="Varghese N."/>
            <person name="Submissions S."/>
        </authorList>
    </citation>
    <scope>NUCLEOTIDE SEQUENCE [LARGE SCALE GENOMIC DNA]</scope>
    <source>
        <strain evidence="2 3">CGMCC 1.12102</strain>
    </source>
</reference>
<evidence type="ECO:0000313" key="2">
    <source>
        <dbReference type="EMBL" id="SCX39540.1"/>
    </source>
</evidence>
<dbReference type="AlphaFoldDB" id="A0A1G4XE95"/>
<feature type="transmembrane region" description="Helical" evidence="1">
    <location>
        <begin position="162"/>
        <end position="180"/>
    </location>
</feature>
<keyword evidence="1" id="KW-0812">Transmembrane</keyword>
<gene>
    <name evidence="2" type="ORF">SAMN02927897_00586</name>
</gene>
<sequence length="333" mass="39589">MIPDYLKFIRIQDKKILPFLFLVVFIMIGFYWKNNDYELNHSDVYYLSGIASILLFSSIYELKAFWAYKCVTKAIDFSFFPGKKLGRMETWCSHPFVASVLFTVVLGVIIQGFFFLHLPMYILIPLLAILPIFMYIVFRILRTSYIKQVATAAVDKVKYKHLYRYIFASLSLGIILNLLTVSPLKRETDFSLLAGVFSVRVVVAMFILCCIVLMMNLLFTRLSKRYIFLGRLFLKEIDFYFSVSLPWPAFYDKPFWARIILLLIIEFVWIILVSMLLAWSGWQLWFEIYFLVCFLPCIGFNYLHIYALWHRDFLMACDMYFRWGTIEKQTHLW</sequence>
<dbReference type="Proteomes" id="UP000183569">
    <property type="component" value="Unassembled WGS sequence"/>
</dbReference>
<dbReference type="RefSeq" id="WP_017456257.1">
    <property type="nucleotide sequence ID" value="NZ_FMUI01000002.1"/>
</dbReference>
<organism evidence="2 3">
    <name type="scientific">Kosakonia sacchari</name>
    <dbReference type="NCBI Taxonomy" id="1158459"/>
    <lineage>
        <taxon>Bacteria</taxon>
        <taxon>Pseudomonadati</taxon>
        <taxon>Pseudomonadota</taxon>
        <taxon>Gammaproteobacteria</taxon>
        <taxon>Enterobacterales</taxon>
        <taxon>Enterobacteriaceae</taxon>
        <taxon>Kosakonia</taxon>
    </lineage>
</organism>
<evidence type="ECO:0000256" key="1">
    <source>
        <dbReference type="SAM" id="Phobius"/>
    </source>
</evidence>
<feature type="transmembrane region" description="Helical" evidence="1">
    <location>
        <begin position="122"/>
        <end position="141"/>
    </location>
</feature>
<accession>A0A1G4XE95</accession>
<keyword evidence="1" id="KW-0472">Membrane</keyword>
<dbReference type="EMBL" id="FMUI01000002">
    <property type="protein sequence ID" value="SCX39540.1"/>
    <property type="molecule type" value="Genomic_DNA"/>
</dbReference>
<comment type="caution">
    <text evidence="2">The sequence shown here is derived from an EMBL/GenBank/DDBJ whole genome shotgun (WGS) entry which is preliminary data.</text>
</comment>
<feature type="transmembrane region" description="Helical" evidence="1">
    <location>
        <begin position="44"/>
        <end position="62"/>
    </location>
</feature>
<feature type="transmembrane region" description="Helical" evidence="1">
    <location>
        <begin position="288"/>
        <end position="309"/>
    </location>
</feature>
<dbReference type="GeneID" id="23847400"/>
<feature type="transmembrane region" description="Helical" evidence="1">
    <location>
        <begin position="96"/>
        <end position="116"/>
    </location>
</feature>
<feature type="transmembrane region" description="Helical" evidence="1">
    <location>
        <begin position="192"/>
        <end position="219"/>
    </location>
</feature>
<name>A0A1G4XE95_9ENTR</name>
<keyword evidence="1" id="KW-1133">Transmembrane helix</keyword>
<protein>
    <recommendedName>
        <fullName evidence="4">Inner membrane protein</fullName>
    </recommendedName>
</protein>
<proteinExistence type="predicted"/>